<dbReference type="Gene3D" id="3.20.20.60">
    <property type="entry name" value="Phosphoenolpyruvate-binding domains"/>
    <property type="match status" value="1"/>
</dbReference>
<gene>
    <name evidence="7 11" type="primary">panB</name>
    <name evidence="11" type="ORF">K8G79_11315</name>
</gene>
<evidence type="ECO:0000256" key="1">
    <source>
        <dbReference type="ARBA" id="ARBA00005033"/>
    </source>
</evidence>
<evidence type="ECO:0000256" key="3">
    <source>
        <dbReference type="ARBA" id="ARBA00011424"/>
    </source>
</evidence>
<evidence type="ECO:0000256" key="10">
    <source>
        <dbReference type="PIRSR" id="PIRSR000388-3"/>
    </source>
</evidence>
<evidence type="ECO:0000313" key="12">
    <source>
        <dbReference type="Proteomes" id="UP001197609"/>
    </source>
</evidence>
<dbReference type="PIRSF" id="PIRSF000388">
    <property type="entry name" value="Pantoate_hydroxy_MeTrfase"/>
    <property type="match status" value="1"/>
</dbReference>
<accession>A0AAJ1EL62</accession>
<evidence type="ECO:0000256" key="5">
    <source>
        <dbReference type="ARBA" id="ARBA00022679"/>
    </source>
</evidence>
<feature type="binding site" evidence="7 9">
    <location>
        <position position="96"/>
    </location>
    <ligand>
        <name>3-methyl-2-oxobutanoate</name>
        <dbReference type="ChEBI" id="CHEBI:11851"/>
    </ligand>
</feature>
<feature type="binding site" evidence="7 9">
    <location>
        <begin position="57"/>
        <end position="58"/>
    </location>
    <ligand>
        <name>3-methyl-2-oxobutanoate</name>
        <dbReference type="ChEBI" id="CHEBI:11851"/>
    </ligand>
</feature>
<comment type="caution">
    <text evidence="11">The sequence shown here is derived from an EMBL/GenBank/DDBJ whole genome shotgun (WGS) entry which is preliminary data.</text>
</comment>
<evidence type="ECO:0000256" key="6">
    <source>
        <dbReference type="ARBA" id="ARBA00056497"/>
    </source>
</evidence>
<dbReference type="CDD" id="cd06557">
    <property type="entry name" value="KPHMT-like"/>
    <property type="match status" value="1"/>
</dbReference>
<comment type="subcellular location">
    <subcellularLocation>
        <location evidence="7">Cytoplasm</location>
    </subcellularLocation>
</comment>
<reference evidence="11 12" key="1">
    <citation type="journal article" date="2021" name="bioRxiv">
        <title>Unraveling nitrogen, sulfur and carbon metabolic pathways and microbial community transcriptional responses to substrate deprivation and toxicity stresses in a bioreactor mimicking anoxic brackish coastal sediment conditions.</title>
        <authorList>
            <person name="Martins P.D."/>
            <person name="Echeveste M.J."/>
            <person name="Arshad A."/>
            <person name="Kurth J."/>
            <person name="Ouboter H."/>
            <person name="Jetten M.S.M."/>
            <person name="Welte C.U."/>
        </authorList>
    </citation>
    <scope>NUCLEOTIDE SEQUENCE [LARGE SCALE GENOMIC DNA]</scope>
    <source>
        <strain evidence="11">MAG_38</strain>
    </source>
</reference>
<comment type="function">
    <text evidence="6 7">Catalyzes the reversible reaction in which hydroxymethyl group from 5,10-methylenetetrahydrofolate is transferred onto alpha-ketoisovalerate to form ketopantoate.</text>
</comment>
<keyword evidence="7" id="KW-0963">Cytoplasm</keyword>
<dbReference type="PANTHER" id="PTHR20881:SF0">
    <property type="entry name" value="3-METHYL-2-OXOBUTANOATE HYDROXYMETHYLTRANSFERASE"/>
    <property type="match status" value="1"/>
</dbReference>
<evidence type="ECO:0000256" key="9">
    <source>
        <dbReference type="PIRSR" id="PIRSR000388-2"/>
    </source>
</evidence>
<dbReference type="Proteomes" id="UP001197609">
    <property type="component" value="Unassembled WGS sequence"/>
</dbReference>
<keyword evidence="5 7" id="KW-0808">Transferase</keyword>
<comment type="subunit">
    <text evidence="3 7">Homodecamer; pentamer of dimers.</text>
</comment>
<dbReference type="InterPro" id="IPR040442">
    <property type="entry name" value="Pyrv_kinase-like_dom_sf"/>
</dbReference>
<name>A0AAJ1EL62_9BACT</name>
<dbReference type="Pfam" id="PF02548">
    <property type="entry name" value="Pantoate_transf"/>
    <property type="match status" value="1"/>
</dbReference>
<dbReference type="PANTHER" id="PTHR20881">
    <property type="entry name" value="3-METHYL-2-OXOBUTANOATE HYDROXYMETHYLTRANSFERASE"/>
    <property type="match status" value="1"/>
</dbReference>
<dbReference type="AlphaFoldDB" id="A0AAJ1EL62"/>
<dbReference type="InterPro" id="IPR015813">
    <property type="entry name" value="Pyrv/PenolPyrv_kinase-like_dom"/>
</dbReference>
<evidence type="ECO:0000313" key="11">
    <source>
        <dbReference type="EMBL" id="MBZ0160707.1"/>
    </source>
</evidence>
<proteinExistence type="inferred from homology"/>
<dbReference type="SUPFAM" id="SSF51621">
    <property type="entry name" value="Phosphoenolpyruvate/pyruvate domain"/>
    <property type="match status" value="1"/>
</dbReference>
<sequence>MWCERERRATITSQAVRTVTLQEMKREGRKITMLTAYDYPMALLVDRVGIDLILVGDSGGMTVLGYETTIPVTMDEMLMMTKAVTRAVKRAMVVADMPFMSYEAEPADAIRNAGRFVKEGLAHAVKVERGWPSLPCVRAIVDAGIPVMGHVGLTPQTAVLQEGLKVQGRRLDAARRILEDALALEKAGAFAIVLEAIPGMLARIITSRLTVPTIGIGAGPDCDGQVLVLHDLLGLFDRFVPRFTKQYADLAGVIRDAVSRFREEVTEGRFPDAAHTFSIDRETEKALLEL</sequence>
<comment type="catalytic activity">
    <reaction evidence="7">
        <text>(6R)-5,10-methylene-5,6,7,8-tetrahydrofolate + 3-methyl-2-oxobutanoate + H2O = 2-dehydropantoate + (6S)-5,6,7,8-tetrahydrofolate</text>
        <dbReference type="Rhea" id="RHEA:11824"/>
        <dbReference type="ChEBI" id="CHEBI:11561"/>
        <dbReference type="ChEBI" id="CHEBI:11851"/>
        <dbReference type="ChEBI" id="CHEBI:15377"/>
        <dbReference type="ChEBI" id="CHEBI:15636"/>
        <dbReference type="ChEBI" id="CHEBI:57453"/>
        <dbReference type="EC" id="2.1.2.11"/>
    </reaction>
</comment>
<feature type="binding site" evidence="7 10">
    <location>
        <position position="96"/>
    </location>
    <ligand>
        <name>Mg(2+)</name>
        <dbReference type="ChEBI" id="CHEBI:18420"/>
    </ligand>
</feature>
<dbReference type="FunFam" id="3.20.20.60:FF:000003">
    <property type="entry name" value="3-methyl-2-oxobutanoate hydroxymethyltransferase"/>
    <property type="match status" value="1"/>
</dbReference>
<dbReference type="HAMAP" id="MF_00156">
    <property type="entry name" value="PanB"/>
    <property type="match status" value="1"/>
</dbReference>
<keyword evidence="4 7" id="KW-0566">Pantothenate biosynthesis</keyword>
<dbReference type="NCBIfam" id="TIGR00222">
    <property type="entry name" value="panB"/>
    <property type="match status" value="1"/>
</dbReference>
<evidence type="ECO:0000256" key="4">
    <source>
        <dbReference type="ARBA" id="ARBA00022655"/>
    </source>
</evidence>
<dbReference type="NCBIfam" id="NF001452">
    <property type="entry name" value="PRK00311.1"/>
    <property type="match status" value="1"/>
</dbReference>
<evidence type="ECO:0000256" key="8">
    <source>
        <dbReference type="PIRSR" id="PIRSR000388-1"/>
    </source>
</evidence>
<dbReference type="GO" id="GO:0003864">
    <property type="term" value="F:3-methyl-2-oxobutanoate hydroxymethyltransferase activity"/>
    <property type="evidence" value="ECO:0007669"/>
    <property type="project" value="UniProtKB-UniRule"/>
</dbReference>
<feature type="active site" description="Proton acceptor" evidence="7 8">
    <location>
        <position position="195"/>
    </location>
</feature>
<comment type="similarity">
    <text evidence="2 7">Belongs to the PanB family.</text>
</comment>
<dbReference type="EMBL" id="JAIOIU010000142">
    <property type="protein sequence ID" value="MBZ0160707.1"/>
    <property type="molecule type" value="Genomic_DNA"/>
</dbReference>
<protein>
    <recommendedName>
        <fullName evidence="7">3-methyl-2-oxobutanoate hydroxymethyltransferase</fullName>
        <ecNumber evidence="7">2.1.2.11</ecNumber>
    </recommendedName>
    <alternativeName>
        <fullName evidence="7">Ketopantoate hydroxymethyltransferase</fullName>
        <shortName evidence="7">KPHMT</shortName>
    </alternativeName>
</protein>
<evidence type="ECO:0000256" key="2">
    <source>
        <dbReference type="ARBA" id="ARBA00008676"/>
    </source>
</evidence>
<comment type="cofactor">
    <cofactor evidence="7 10">
        <name>Mg(2+)</name>
        <dbReference type="ChEBI" id="CHEBI:18420"/>
    </cofactor>
    <text evidence="7 10">Binds 1 Mg(2+) ion per subunit.</text>
</comment>
<dbReference type="InterPro" id="IPR003700">
    <property type="entry name" value="Pantoate_hydroxy_MeTrfase"/>
</dbReference>
<dbReference type="GO" id="GO:0000287">
    <property type="term" value="F:magnesium ion binding"/>
    <property type="evidence" value="ECO:0007669"/>
    <property type="project" value="TreeGrafter"/>
</dbReference>
<evidence type="ECO:0000256" key="7">
    <source>
        <dbReference type="HAMAP-Rule" id="MF_00156"/>
    </source>
</evidence>
<organism evidence="11 12">
    <name type="scientific">Candidatus Methylomirabilis tolerans</name>
    <dbReference type="NCBI Taxonomy" id="3123416"/>
    <lineage>
        <taxon>Bacteria</taxon>
        <taxon>Candidatus Methylomirabilota</taxon>
        <taxon>Candidatus Methylomirabilia</taxon>
        <taxon>Candidatus Methylomirabilales</taxon>
        <taxon>Candidatus Methylomirabilaceae</taxon>
        <taxon>Candidatus Methylomirabilis</taxon>
    </lineage>
</organism>
<feature type="binding site" evidence="7 9">
    <location>
        <position position="126"/>
    </location>
    <ligand>
        <name>3-methyl-2-oxobutanoate</name>
        <dbReference type="ChEBI" id="CHEBI:11851"/>
    </ligand>
</feature>
<dbReference type="GO" id="GO:0015940">
    <property type="term" value="P:pantothenate biosynthetic process"/>
    <property type="evidence" value="ECO:0007669"/>
    <property type="project" value="UniProtKB-UniRule"/>
</dbReference>
<dbReference type="GO" id="GO:0005737">
    <property type="term" value="C:cytoplasm"/>
    <property type="evidence" value="ECO:0007669"/>
    <property type="project" value="UniProtKB-SubCell"/>
</dbReference>
<keyword evidence="7 10" id="KW-0479">Metal-binding</keyword>
<comment type="pathway">
    <text evidence="1 7">Cofactor biosynthesis; (R)-pantothenate biosynthesis; (R)-pantoate from 3-methyl-2-oxobutanoate: step 1/2.</text>
</comment>
<feature type="binding site" evidence="7 10">
    <location>
        <position position="128"/>
    </location>
    <ligand>
        <name>Mg(2+)</name>
        <dbReference type="ChEBI" id="CHEBI:18420"/>
    </ligand>
</feature>
<feature type="binding site" evidence="7 10">
    <location>
        <position position="57"/>
    </location>
    <ligand>
        <name>Mg(2+)</name>
        <dbReference type="ChEBI" id="CHEBI:18420"/>
    </ligand>
</feature>
<keyword evidence="7 10" id="KW-0460">Magnesium</keyword>
<dbReference type="EC" id="2.1.2.11" evidence="7"/>